<dbReference type="SMART" id="SM00448">
    <property type="entry name" value="REC"/>
    <property type="match status" value="1"/>
</dbReference>
<dbReference type="Gene3D" id="3.40.50.2300">
    <property type="match status" value="1"/>
</dbReference>
<dbReference type="PROSITE" id="PS50110">
    <property type="entry name" value="RESPONSE_REGULATORY"/>
    <property type="match status" value="1"/>
</dbReference>
<comment type="caution">
    <text evidence="7">The sequence shown here is derived from an EMBL/GenBank/DDBJ whole genome shotgun (WGS) entry which is preliminary data.</text>
</comment>
<dbReference type="InterPro" id="IPR001789">
    <property type="entry name" value="Sig_transdc_resp-reg_receiver"/>
</dbReference>
<evidence type="ECO:0000256" key="2">
    <source>
        <dbReference type="ARBA" id="ARBA00023125"/>
    </source>
</evidence>
<dbReference type="InterPro" id="IPR018062">
    <property type="entry name" value="HTH_AraC-typ_CS"/>
</dbReference>
<feature type="domain" description="Response regulatory" evidence="6">
    <location>
        <begin position="3"/>
        <end position="120"/>
    </location>
</feature>
<dbReference type="SUPFAM" id="SSF46689">
    <property type="entry name" value="Homeodomain-like"/>
    <property type="match status" value="2"/>
</dbReference>
<keyword evidence="8" id="KW-1185">Reference proteome</keyword>
<evidence type="ECO:0000259" key="6">
    <source>
        <dbReference type="PROSITE" id="PS50110"/>
    </source>
</evidence>
<dbReference type="GO" id="GO:0043565">
    <property type="term" value="F:sequence-specific DNA binding"/>
    <property type="evidence" value="ECO:0007669"/>
    <property type="project" value="InterPro"/>
</dbReference>
<dbReference type="GO" id="GO:0000160">
    <property type="term" value="P:phosphorelay signal transduction system"/>
    <property type="evidence" value="ECO:0007669"/>
    <property type="project" value="InterPro"/>
</dbReference>
<dbReference type="OrthoDB" id="1769137at2"/>
<keyword evidence="4" id="KW-0597">Phosphoprotein</keyword>
<evidence type="ECO:0000256" key="3">
    <source>
        <dbReference type="ARBA" id="ARBA00023163"/>
    </source>
</evidence>
<evidence type="ECO:0000313" key="8">
    <source>
        <dbReference type="Proteomes" id="UP000256977"/>
    </source>
</evidence>
<dbReference type="PROSITE" id="PS00041">
    <property type="entry name" value="HTH_ARAC_FAMILY_1"/>
    <property type="match status" value="1"/>
</dbReference>
<proteinExistence type="predicted"/>
<dbReference type="Proteomes" id="UP000256977">
    <property type="component" value="Unassembled WGS sequence"/>
</dbReference>
<dbReference type="PANTHER" id="PTHR43280">
    <property type="entry name" value="ARAC-FAMILY TRANSCRIPTIONAL REGULATOR"/>
    <property type="match status" value="1"/>
</dbReference>
<dbReference type="CDD" id="cd17536">
    <property type="entry name" value="REC_YesN-like"/>
    <property type="match status" value="1"/>
</dbReference>
<reference evidence="7 8" key="1">
    <citation type="submission" date="2018-07" db="EMBL/GenBank/DDBJ databases">
        <title>Genomic Encyclopedia of Type Strains, Phase III (KMG-III): the genomes of soil and plant-associated and newly described type strains.</title>
        <authorList>
            <person name="Whitman W."/>
        </authorList>
    </citation>
    <scope>NUCLEOTIDE SEQUENCE [LARGE SCALE GENOMIC DNA]</scope>
    <source>
        <strain evidence="7 8">CECT 7287</strain>
    </source>
</reference>
<keyword evidence="1" id="KW-0805">Transcription regulation</keyword>
<accession>A0A3D9JMF4</accession>
<dbReference type="InterPro" id="IPR018060">
    <property type="entry name" value="HTH_AraC"/>
</dbReference>
<evidence type="ECO:0000259" key="5">
    <source>
        <dbReference type="PROSITE" id="PS01124"/>
    </source>
</evidence>
<evidence type="ECO:0000256" key="1">
    <source>
        <dbReference type="ARBA" id="ARBA00023015"/>
    </source>
</evidence>
<dbReference type="GO" id="GO:0003700">
    <property type="term" value="F:DNA-binding transcription factor activity"/>
    <property type="evidence" value="ECO:0007669"/>
    <property type="project" value="InterPro"/>
</dbReference>
<dbReference type="SUPFAM" id="SSF52172">
    <property type="entry name" value="CheY-like"/>
    <property type="match status" value="1"/>
</dbReference>
<dbReference type="SMART" id="SM00342">
    <property type="entry name" value="HTH_ARAC"/>
    <property type="match status" value="1"/>
</dbReference>
<dbReference type="Pfam" id="PF12833">
    <property type="entry name" value="HTH_18"/>
    <property type="match status" value="1"/>
</dbReference>
<protein>
    <submittedName>
        <fullName evidence="7">Two-component system response regulator YesN</fullName>
    </submittedName>
</protein>
<organism evidence="7 8">
    <name type="scientific">Cohnella phaseoli</name>
    <dbReference type="NCBI Taxonomy" id="456490"/>
    <lineage>
        <taxon>Bacteria</taxon>
        <taxon>Bacillati</taxon>
        <taxon>Bacillota</taxon>
        <taxon>Bacilli</taxon>
        <taxon>Bacillales</taxon>
        <taxon>Paenibacillaceae</taxon>
        <taxon>Cohnella</taxon>
    </lineage>
</organism>
<dbReference type="EMBL" id="QRDZ01000017">
    <property type="protein sequence ID" value="RED75124.1"/>
    <property type="molecule type" value="Genomic_DNA"/>
</dbReference>
<dbReference type="Gene3D" id="1.10.10.60">
    <property type="entry name" value="Homeodomain-like"/>
    <property type="match status" value="2"/>
</dbReference>
<keyword evidence="2" id="KW-0238">DNA-binding</keyword>
<dbReference type="PANTHER" id="PTHR43280:SF2">
    <property type="entry name" value="HTH-TYPE TRANSCRIPTIONAL REGULATOR EXSA"/>
    <property type="match status" value="1"/>
</dbReference>
<feature type="domain" description="HTH araC/xylS-type" evidence="5">
    <location>
        <begin position="380"/>
        <end position="478"/>
    </location>
</feature>
<gene>
    <name evidence="7" type="ORF">DFP98_11796</name>
</gene>
<feature type="modified residue" description="4-aspartylphosphate" evidence="4">
    <location>
        <position position="55"/>
    </location>
</feature>
<dbReference type="RefSeq" id="WP_116062546.1">
    <property type="nucleotide sequence ID" value="NZ_QRDZ01000017.1"/>
</dbReference>
<sequence length="484" mass="56686">MLNVMVVDDDKLARQGIIAVMPWDVFDMQVVAEAASGEQALALLKQQHVDLLITDLAMPAMSGLDLIRQVREQYPHIWNVILTFHQEFGLIQEALRLGAIDYIAKIQMEQAKMEDVLGRIDARIRLEYAQRELLAHNRQGLNAALPEHEVEGPSTWLAFFAVEEEAKLEQLYELPLVIATNVVEVTYRAWVVKLPQPPGSQPMSEQEIVQQVERAGLRRGGWKLVYIPNWQHMNVDILRRLLAIYKDRQLFYHFRANQLLHVLPADQLQVKLPEWTDQEVDELREQWSKLLWVLEEEVYSGLLETIEQLYLPLPQLKAVFYTARLNWQKVVQDETTNSFQLPGSFAYWGEWMDWLEYVRTFMAQKFRKSGYYDEIQRGIMKVLAYIDRHISSEIRHSELAKEAMMSKGYFSRCFKQVVGKPFQDYIRDARVERAQMLLEQTTLPIYKVAEKCGYPNEKYFSRIYRAQTGELPSEFRLRHTKCEG</sequence>
<dbReference type="InterPro" id="IPR011006">
    <property type="entry name" value="CheY-like_superfamily"/>
</dbReference>
<dbReference type="AlphaFoldDB" id="A0A3D9JMF4"/>
<dbReference type="InterPro" id="IPR009057">
    <property type="entry name" value="Homeodomain-like_sf"/>
</dbReference>
<name>A0A3D9JMF4_9BACL</name>
<evidence type="ECO:0000256" key="4">
    <source>
        <dbReference type="PROSITE-ProRule" id="PRU00169"/>
    </source>
</evidence>
<dbReference type="PROSITE" id="PS01124">
    <property type="entry name" value="HTH_ARAC_FAMILY_2"/>
    <property type="match status" value="1"/>
</dbReference>
<dbReference type="Pfam" id="PF00072">
    <property type="entry name" value="Response_reg"/>
    <property type="match status" value="1"/>
</dbReference>
<keyword evidence="3" id="KW-0804">Transcription</keyword>
<evidence type="ECO:0000313" key="7">
    <source>
        <dbReference type="EMBL" id="RED75124.1"/>
    </source>
</evidence>